<dbReference type="InterPro" id="IPR028564">
    <property type="entry name" value="MT_TRM10-typ"/>
</dbReference>
<evidence type="ECO:0000313" key="2">
    <source>
        <dbReference type="EMBL" id="KAB7496353.1"/>
    </source>
</evidence>
<proteinExistence type="predicted"/>
<organism evidence="2 3">
    <name type="scientific">Armadillidium nasatum</name>
    <dbReference type="NCBI Taxonomy" id="96803"/>
    <lineage>
        <taxon>Eukaryota</taxon>
        <taxon>Metazoa</taxon>
        <taxon>Ecdysozoa</taxon>
        <taxon>Arthropoda</taxon>
        <taxon>Crustacea</taxon>
        <taxon>Multicrustacea</taxon>
        <taxon>Malacostraca</taxon>
        <taxon>Eumalacostraca</taxon>
        <taxon>Peracarida</taxon>
        <taxon>Isopoda</taxon>
        <taxon>Oniscidea</taxon>
        <taxon>Crinocheta</taxon>
        <taxon>Armadillidiidae</taxon>
        <taxon>Armadillidium</taxon>
    </lineage>
</organism>
<keyword evidence="3" id="KW-1185">Reference proteome</keyword>
<protein>
    <recommendedName>
        <fullName evidence="1">SAM-dependent MTase TRM10-type domain-containing protein</fullName>
    </recommendedName>
</protein>
<reference evidence="2 3" key="1">
    <citation type="journal article" date="2019" name="PLoS Biol.">
        <title>Sex chromosomes control vertical transmission of feminizing Wolbachia symbionts in an isopod.</title>
        <authorList>
            <person name="Becking T."/>
            <person name="Chebbi M.A."/>
            <person name="Giraud I."/>
            <person name="Moumen B."/>
            <person name="Laverre T."/>
            <person name="Caubet Y."/>
            <person name="Peccoud J."/>
            <person name="Gilbert C."/>
            <person name="Cordaux R."/>
        </authorList>
    </citation>
    <scope>NUCLEOTIDE SEQUENCE [LARGE SCALE GENOMIC DNA]</scope>
    <source>
        <strain evidence="2">ANa2</strain>
        <tissue evidence="2">Whole body excluding digestive tract and cuticle</tissue>
    </source>
</reference>
<dbReference type="EMBL" id="SEYY01021443">
    <property type="protein sequence ID" value="KAB7496353.1"/>
    <property type="molecule type" value="Genomic_DNA"/>
</dbReference>
<dbReference type="AlphaFoldDB" id="A0A5N5SQI0"/>
<dbReference type="PROSITE" id="PS51675">
    <property type="entry name" value="SAM_MT_TRM10"/>
    <property type="match status" value="1"/>
</dbReference>
<gene>
    <name evidence="2" type="ORF">Anas_13155</name>
</gene>
<evidence type="ECO:0000313" key="3">
    <source>
        <dbReference type="Proteomes" id="UP000326759"/>
    </source>
</evidence>
<dbReference type="OrthoDB" id="9976048at2759"/>
<feature type="domain" description="SAM-dependent MTase TRM10-type" evidence="1">
    <location>
        <begin position="1"/>
        <end position="48"/>
    </location>
</feature>
<comment type="caution">
    <text evidence="2">The sequence shown here is derived from an EMBL/GenBank/DDBJ whole genome shotgun (WGS) entry which is preliminary data.</text>
</comment>
<accession>A0A5N5SQI0</accession>
<dbReference type="Proteomes" id="UP000326759">
    <property type="component" value="Unassembled WGS sequence"/>
</dbReference>
<evidence type="ECO:0000259" key="1">
    <source>
        <dbReference type="PROSITE" id="PS51675"/>
    </source>
</evidence>
<name>A0A5N5SQI0_9CRUS</name>
<sequence length="57" mass="6697">MLVVFRYHIFRRSKSLDINVVVDILSDIQKDGDWEKACENIPRRLLQTADKTPLQPN</sequence>